<dbReference type="Proteomes" id="UP000184267">
    <property type="component" value="Unassembled WGS sequence"/>
</dbReference>
<evidence type="ECO:0000313" key="1">
    <source>
        <dbReference type="EMBL" id="OJT02015.1"/>
    </source>
</evidence>
<protein>
    <submittedName>
        <fullName evidence="1">Uncharacterized protein</fullName>
    </submittedName>
</protein>
<accession>A0A1M2V353</accession>
<name>A0A1M2V353_TRAPU</name>
<dbReference type="OrthoDB" id="2585179at2759"/>
<reference evidence="1 2" key="1">
    <citation type="submission" date="2016-10" db="EMBL/GenBank/DDBJ databases">
        <title>Genome sequence of the basidiomycete white-rot fungus Trametes pubescens.</title>
        <authorList>
            <person name="Makela M.R."/>
            <person name="Granchi Z."/>
            <person name="Peng M."/>
            <person name="De Vries R.P."/>
            <person name="Grigoriev I."/>
            <person name="Riley R."/>
            <person name="Hilden K."/>
        </authorList>
    </citation>
    <scope>NUCLEOTIDE SEQUENCE [LARGE SCALE GENOMIC DNA]</scope>
    <source>
        <strain evidence="1 2">FBCC735</strain>
    </source>
</reference>
<keyword evidence="2" id="KW-1185">Reference proteome</keyword>
<organism evidence="1 2">
    <name type="scientific">Trametes pubescens</name>
    <name type="common">White-rot fungus</name>
    <dbReference type="NCBI Taxonomy" id="154538"/>
    <lineage>
        <taxon>Eukaryota</taxon>
        <taxon>Fungi</taxon>
        <taxon>Dikarya</taxon>
        <taxon>Basidiomycota</taxon>
        <taxon>Agaricomycotina</taxon>
        <taxon>Agaricomycetes</taxon>
        <taxon>Polyporales</taxon>
        <taxon>Polyporaceae</taxon>
        <taxon>Trametes</taxon>
    </lineage>
</organism>
<dbReference type="EMBL" id="MNAD01001707">
    <property type="protein sequence ID" value="OJT02015.1"/>
    <property type="molecule type" value="Genomic_DNA"/>
</dbReference>
<sequence length="97" mass="10581">MSTAPTQSHDENVLLTITLSPTSALHANPDGLAVHPLIKRLGRIGELQDVQVLSVPRQSWPRVEGEVVDALNALPGVLRVHVQERPKLRAKRGADEL</sequence>
<dbReference type="AlphaFoldDB" id="A0A1M2V353"/>
<evidence type="ECO:0000313" key="2">
    <source>
        <dbReference type="Proteomes" id="UP000184267"/>
    </source>
</evidence>
<proteinExistence type="predicted"/>
<gene>
    <name evidence="1" type="ORF">TRAPUB_7549</name>
</gene>
<dbReference type="OMA" id="DYSTHTY"/>
<comment type="caution">
    <text evidence="1">The sequence shown here is derived from an EMBL/GenBank/DDBJ whole genome shotgun (WGS) entry which is preliminary data.</text>
</comment>